<name>A0A2I1P9R7_9MICO</name>
<keyword evidence="2" id="KW-0812">Transmembrane</keyword>
<feature type="region of interest" description="Disordered" evidence="1">
    <location>
        <begin position="1"/>
        <end position="24"/>
    </location>
</feature>
<dbReference type="OrthoDB" id="9788081at2"/>
<feature type="transmembrane region" description="Helical" evidence="2">
    <location>
        <begin position="237"/>
        <end position="258"/>
    </location>
</feature>
<dbReference type="GO" id="GO:0016020">
    <property type="term" value="C:membrane"/>
    <property type="evidence" value="ECO:0007669"/>
    <property type="project" value="InterPro"/>
</dbReference>
<dbReference type="SUPFAM" id="SSF81343">
    <property type="entry name" value="Fumarate reductase respiratory complex transmembrane subunits"/>
    <property type="match status" value="1"/>
</dbReference>
<keyword evidence="2" id="KW-1133">Transmembrane helix</keyword>
<evidence type="ECO:0000313" key="3">
    <source>
        <dbReference type="EMBL" id="PKZ41370.1"/>
    </source>
</evidence>
<keyword evidence="2" id="KW-0472">Membrane</keyword>
<dbReference type="Proteomes" id="UP000234206">
    <property type="component" value="Unassembled WGS sequence"/>
</dbReference>
<dbReference type="InterPro" id="IPR034804">
    <property type="entry name" value="SQR/QFR_C/D"/>
</dbReference>
<feature type="transmembrane region" description="Helical" evidence="2">
    <location>
        <begin position="103"/>
        <end position="126"/>
    </location>
</feature>
<comment type="caution">
    <text evidence="3">The sequence shown here is derived from an EMBL/GenBank/DDBJ whole genome shotgun (WGS) entry which is preliminary data.</text>
</comment>
<dbReference type="NCBIfam" id="TIGR02046">
    <property type="entry name" value="sdhC_b558_fam"/>
    <property type="match status" value="1"/>
</dbReference>
<evidence type="ECO:0000256" key="1">
    <source>
        <dbReference type="SAM" id="MobiDB-lite"/>
    </source>
</evidence>
<gene>
    <name evidence="3" type="ORF">CYJ76_08090</name>
</gene>
<dbReference type="AlphaFoldDB" id="A0A2I1P9R7"/>
<sequence>MGAAPGPRAGATHGVGKPHPARSQPLSRIRPVALDNAAPTKRSATTTTIWNKILMAVSGLLFILFVLGHMLGNLKILQSHEAFDTYAHHLRTMGEPILPYEGALWIVRLVLLAAVLAHVVLAVKLWGRAKKGRSVGYAMKKSLTSSLASRTMRWGGIALLLFVVFHILHFTTKTIHPQGELASPAANYVESFEIWWVLLIYVLAMAALGMHIFHGFFSAMQTLGLTKTKNIPMLRTIGAVLAALVVVGFLVPPFAVFLDLVN</sequence>
<dbReference type="CDD" id="cd03498">
    <property type="entry name" value="SQR_TypeB_2_TM"/>
    <property type="match status" value="1"/>
</dbReference>
<feature type="transmembrane region" description="Helical" evidence="2">
    <location>
        <begin position="49"/>
        <end position="71"/>
    </location>
</feature>
<feature type="transmembrane region" description="Helical" evidence="2">
    <location>
        <begin position="194"/>
        <end position="217"/>
    </location>
</feature>
<dbReference type="InterPro" id="IPR011138">
    <property type="entry name" value="Cytochrome_b-558"/>
</dbReference>
<evidence type="ECO:0000313" key="4">
    <source>
        <dbReference type="Proteomes" id="UP000234206"/>
    </source>
</evidence>
<evidence type="ECO:0000256" key="2">
    <source>
        <dbReference type="SAM" id="Phobius"/>
    </source>
</evidence>
<organism evidence="3 4">
    <name type="scientific">Kytococcus schroeteri</name>
    <dbReference type="NCBI Taxonomy" id="138300"/>
    <lineage>
        <taxon>Bacteria</taxon>
        <taxon>Bacillati</taxon>
        <taxon>Actinomycetota</taxon>
        <taxon>Actinomycetes</taxon>
        <taxon>Micrococcales</taxon>
        <taxon>Kytococcaceae</taxon>
        <taxon>Kytococcus</taxon>
    </lineage>
</organism>
<accession>A0A2I1P9R7</accession>
<proteinExistence type="predicted"/>
<protein>
    <submittedName>
        <fullName evidence="3">Succinate dehydrogenase</fullName>
    </submittedName>
</protein>
<keyword evidence="4" id="KW-1185">Reference proteome</keyword>
<dbReference type="EMBL" id="PKIZ01000014">
    <property type="protein sequence ID" value="PKZ41370.1"/>
    <property type="molecule type" value="Genomic_DNA"/>
</dbReference>
<reference evidence="3 4" key="1">
    <citation type="submission" date="2017-12" db="EMBL/GenBank/DDBJ databases">
        <title>Phylogenetic diversity of female urinary microbiome.</title>
        <authorList>
            <person name="Thomas-White K."/>
            <person name="Wolfe A.J."/>
        </authorList>
    </citation>
    <scope>NUCLEOTIDE SEQUENCE [LARGE SCALE GENOMIC DNA]</scope>
    <source>
        <strain evidence="3 4">UMB1298</strain>
    </source>
</reference>
<feature type="transmembrane region" description="Helical" evidence="2">
    <location>
        <begin position="147"/>
        <end position="168"/>
    </location>
</feature>
<dbReference type="Gene3D" id="1.20.1300.10">
    <property type="entry name" value="Fumarate reductase/succinate dehydrogenase, transmembrane subunit"/>
    <property type="match status" value="1"/>
</dbReference>